<organism evidence="1 2">
    <name type="scientific">Opisthorchis viverrini</name>
    <name type="common">Southeast Asian liver fluke</name>
    <dbReference type="NCBI Taxonomy" id="6198"/>
    <lineage>
        <taxon>Eukaryota</taxon>
        <taxon>Metazoa</taxon>
        <taxon>Spiralia</taxon>
        <taxon>Lophotrochozoa</taxon>
        <taxon>Platyhelminthes</taxon>
        <taxon>Trematoda</taxon>
        <taxon>Digenea</taxon>
        <taxon>Opisthorchiida</taxon>
        <taxon>Opisthorchiata</taxon>
        <taxon>Opisthorchiidae</taxon>
        <taxon>Opisthorchis</taxon>
    </lineage>
</organism>
<proteinExistence type="predicted"/>
<dbReference type="GeneID" id="20324861"/>
<dbReference type="Proteomes" id="UP000054324">
    <property type="component" value="Unassembled WGS sequence"/>
</dbReference>
<evidence type="ECO:0000313" key="2">
    <source>
        <dbReference type="Proteomes" id="UP000054324"/>
    </source>
</evidence>
<dbReference type="RefSeq" id="XP_009175412.1">
    <property type="nucleotide sequence ID" value="XM_009177148.1"/>
</dbReference>
<keyword evidence="2" id="KW-1185">Reference proteome</keyword>
<dbReference type="AlphaFoldDB" id="A0A074Z1J3"/>
<evidence type="ECO:0000313" key="1">
    <source>
        <dbReference type="EMBL" id="KER20848.1"/>
    </source>
</evidence>
<dbReference type="EMBL" id="KL597016">
    <property type="protein sequence ID" value="KER20848.1"/>
    <property type="molecule type" value="Genomic_DNA"/>
</dbReference>
<dbReference type="KEGG" id="ovi:T265_10693"/>
<name>A0A074Z1J3_OPIVI</name>
<protein>
    <submittedName>
        <fullName evidence="1">Uncharacterized protein</fullName>
    </submittedName>
</protein>
<sequence>MEGLKQILVGVFINVPGRYDGVLFQDSMIADKKRECIRLVKIFCADSERSSYMTGRMYRLNTSENLYYSPEWNHTGSRNIQIEASSPTRKDRIS</sequence>
<reference evidence="1 2" key="1">
    <citation type="submission" date="2013-11" db="EMBL/GenBank/DDBJ databases">
        <title>Opisthorchis viverrini - life in the bile duct.</title>
        <authorList>
            <person name="Young N.D."/>
            <person name="Nagarajan N."/>
            <person name="Lin S.J."/>
            <person name="Korhonen P.K."/>
            <person name="Jex A.R."/>
            <person name="Hall R.S."/>
            <person name="Safavi-Hemami H."/>
            <person name="Kaewkong W."/>
            <person name="Bertrand D."/>
            <person name="Gao S."/>
            <person name="Seet Q."/>
            <person name="Wongkham S."/>
            <person name="Teh B.T."/>
            <person name="Wongkham C."/>
            <person name="Intapan P.M."/>
            <person name="Maleewong W."/>
            <person name="Yang X."/>
            <person name="Hu M."/>
            <person name="Wang Z."/>
            <person name="Hofmann A."/>
            <person name="Sternberg P.W."/>
            <person name="Tan P."/>
            <person name="Wang J."/>
            <person name="Gasser R.B."/>
        </authorList>
    </citation>
    <scope>NUCLEOTIDE SEQUENCE [LARGE SCALE GENOMIC DNA]</scope>
</reference>
<accession>A0A074Z1J3</accession>
<gene>
    <name evidence="1" type="ORF">T265_10693</name>
</gene>
<dbReference type="CTD" id="20324861"/>